<protein>
    <recommendedName>
        <fullName evidence="4">Fungal lipase-type domain-containing protein</fullName>
    </recommendedName>
</protein>
<evidence type="ECO:0000256" key="1">
    <source>
        <dbReference type="ARBA" id="ARBA00022801"/>
    </source>
</evidence>
<dbReference type="GO" id="GO:0016787">
    <property type="term" value="F:hydrolase activity"/>
    <property type="evidence" value="ECO:0007669"/>
    <property type="project" value="UniProtKB-KW"/>
</dbReference>
<comment type="caution">
    <text evidence="5">The sequence shown here is derived from an EMBL/GenBank/DDBJ whole genome shotgun (WGS) entry which is preliminary data.</text>
</comment>
<feature type="transmembrane region" description="Helical" evidence="3">
    <location>
        <begin position="160"/>
        <end position="181"/>
    </location>
</feature>
<evidence type="ECO:0000256" key="2">
    <source>
        <dbReference type="SAM" id="MobiDB-lite"/>
    </source>
</evidence>
<dbReference type="PANTHER" id="PTHR46398:SF5">
    <property type="entry name" value="ALPHA_BETA-HYDROLASES SUPERFAMILY PROTEIN"/>
    <property type="match status" value="1"/>
</dbReference>
<feature type="region of interest" description="Disordered" evidence="2">
    <location>
        <begin position="1"/>
        <end position="24"/>
    </location>
</feature>
<keyword evidence="1" id="KW-0378">Hydrolase</keyword>
<keyword evidence="3" id="KW-0472">Membrane</keyword>
<keyword evidence="6" id="KW-1185">Reference proteome</keyword>
<evidence type="ECO:0000259" key="4">
    <source>
        <dbReference type="Pfam" id="PF01764"/>
    </source>
</evidence>
<reference evidence="5 6" key="1">
    <citation type="submission" date="2024-05" db="EMBL/GenBank/DDBJ databases">
        <title>Haplotype-resolved chromosome-level genome assembly of Huyou (Citrus changshanensis).</title>
        <authorList>
            <person name="Miao C."/>
            <person name="Chen W."/>
            <person name="Wu Y."/>
            <person name="Wang L."/>
            <person name="Zhao S."/>
            <person name="Grierson D."/>
            <person name="Xu C."/>
            <person name="Chen K."/>
        </authorList>
    </citation>
    <scope>NUCLEOTIDE SEQUENCE [LARGE SCALE GENOMIC DNA]</scope>
    <source>
        <strain evidence="5">01-14</strain>
        <tissue evidence="5">Leaf</tissue>
    </source>
</reference>
<dbReference type="EMBL" id="JBCGBO010000006">
    <property type="protein sequence ID" value="KAK9192394.1"/>
    <property type="molecule type" value="Genomic_DNA"/>
</dbReference>
<dbReference type="Gene3D" id="3.40.50.1820">
    <property type="entry name" value="alpha/beta hydrolase"/>
    <property type="match status" value="1"/>
</dbReference>
<dbReference type="AlphaFoldDB" id="A0AAP0M2H9"/>
<dbReference type="Proteomes" id="UP001428341">
    <property type="component" value="Unassembled WGS sequence"/>
</dbReference>
<sequence length="234" mass="26552">MAQHFTRQQQKCPHHQTLSRATSAPTMNTKSGLWKLENFGKFSNEFCYLPWVKPRNGSIDPLLRSLHRPTATFVCKSFRAQLPLRLPRSIFLHRTEIQDACITVKKGDYAILLDNKLGQTKFDGGYVHNGSLKAARWVFVAECEFLRGLVDRYPNYTLTFAGHSLGAGVVALLVLIVVQNLDKLGNIERNKIRCFAIAPTKCMSLNLAVRYEWIVNGCERKGKTEEKEKAMVLP</sequence>
<organism evidence="5 6">
    <name type="scientific">Citrus x changshan-huyou</name>
    <dbReference type="NCBI Taxonomy" id="2935761"/>
    <lineage>
        <taxon>Eukaryota</taxon>
        <taxon>Viridiplantae</taxon>
        <taxon>Streptophyta</taxon>
        <taxon>Embryophyta</taxon>
        <taxon>Tracheophyta</taxon>
        <taxon>Spermatophyta</taxon>
        <taxon>Magnoliopsida</taxon>
        <taxon>eudicotyledons</taxon>
        <taxon>Gunneridae</taxon>
        <taxon>Pentapetalae</taxon>
        <taxon>rosids</taxon>
        <taxon>malvids</taxon>
        <taxon>Sapindales</taxon>
        <taxon>Rutaceae</taxon>
        <taxon>Aurantioideae</taxon>
        <taxon>Citrus</taxon>
    </lineage>
</organism>
<accession>A0AAP0M2H9</accession>
<evidence type="ECO:0000256" key="3">
    <source>
        <dbReference type="SAM" id="Phobius"/>
    </source>
</evidence>
<keyword evidence="3" id="KW-1133">Transmembrane helix</keyword>
<dbReference type="PANTHER" id="PTHR46398">
    <property type="entry name" value="ALPHA/BETA-HYDROLASES SUPERFAMILY PROTEIN"/>
    <property type="match status" value="1"/>
</dbReference>
<keyword evidence="3" id="KW-0812">Transmembrane</keyword>
<evidence type="ECO:0000313" key="5">
    <source>
        <dbReference type="EMBL" id="KAK9192394.1"/>
    </source>
</evidence>
<dbReference type="SUPFAM" id="SSF53474">
    <property type="entry name" value="alpha/beta-Hydrolases"/>
    <property type="match status" value="1"/>
</dbReference>
<dbReference type="GO" id="GO:0006629">
    <property type="term" value="P:lipid metabolic process"/>
    <property type="evidence" value="ECO:0007669"/>
    <property type="project" value="InterPro"/>
</dbReference>
<evidence type="ECO:0000313" key="6">
    <source>
        <dbReference type="Proteomes" id="UP001428341"/>
    </source>
</evidence>
<dbReference type="Pfam" id="PF01764">
    <property type="entry name" value="Lipase_3"/>
    <property type="match status" value="1"/>
</dbReference>
<gene>
    <name evidence="5" type="ORF">WN944_003084</name>
</gene>
<proteinExistence type="predicted"/>
<dbReference type="InterPro" id="IPR029058">
    <property type="entry name" value="AB_hydrolase_fold"/>
</dbReference>
<name>A0AAP0M2H9_9ROSI</name>
<dbReference type="InterPro" id="IPR002921">
    <property type="entry name" value="Fungal_lipase-type"/>
</dbReference>
<feature type="domain" description="Fungal lipase-type" evidence="4">
    <location>
        <begin position="108"/>
        <end position="212"/>
    </location>
</feature>